<reference evidence="2" key="1">
    <citation type="submission" date="2022-07" db="EMBL/GenBank/DDBJ databases">
        <title>Genome Sequence of Leucocoprinus birnbaumii.</title>
        <authorList>
            <person name="Buettner E."/>
        </authorList>
    </citation>
    <scope>NUCLEOTIDE SEQUENCE</scope>
    <source>
        <strain evidence="2">VT141</strain>
    </source>
</reference>
<comment type="caution">
    <text evidence="2">The sequence shown here is derived from an EMBL/GenBank/DDBJ whole genome shotgun (WGS) entry which is preliminary data.</text>
</comment>
<feature type="compositionally biased region" description="Pro residues" evidence="1">
    <location>
        <begin position="222"/>
        <end position="235"/>
    </location>
</feature>
<accession>A0AAD5VW64</accession>
<proteinExistence type="predicted"/>
<name>A0AAD5VW64_9AGAR</name>
<keyword evidence="3" id="KW-1185">Reference proteome</keyword>
<feature type="compositionally biased region" description="Polar residues" evidence="1">
    <location>
        <begin position="115"/>
        <end position="147"/>
    </location>
</feature>
<evidence type="ECO:0000313" key="3">
    <source>
        <dbReference type="Proteomes" id="UP001213000"/>
    </source>
</evidence>
<dbReference type="AlphaFoldDB" id="A0AAD5VW64"/>
<evidence type="ECO:0000256" key="1">
    <source>
        <dbReference type="SAM" id="MobiDB-lite"/>
    </source>
</evidence>
<feature type="region of interest" description="Disordered" evidence="1">
    <location>
        <begin position="80"/>
        <end position="183"/>
    </location>
</feature>
<feature type="region of interest" description="Disordered" evidence="1">
    <location>
        <begin position="196"/>
        <end position="235"/>
    </location>
</feature>
<gene>
    <name evidence="2" type="ORF">NP233_g4393</name>
</gene>
<organism evidence="2 3">
    <name type="scientific">Leucocoprinus birnbaumii</name>
    <dbReference type="NCBI Taxonomy" id="56174"/>
    <lineage>
        <taxon>Eukaryota</taxon>
        <taxon>Fungi</taxon>
        <taxon>Dikarya</taxon>
        <taxon>Basidiomycota</taxon>
        <taxon>Agaricomycotina</taxon>
        <taxon>Agaricomycetes</taxon>
        <taxon>Agaricomycetidae</taxon>
        <taxon>Agaricales</taxon>
        <taxon>Agaricineae</taxon>
        <taxon>Agaricaceae</taxon>
        <taxon>Leucocoprinus</taxon>
    </lineage>
</organism>
<feature type="compositionally biased region" description="Polar residues" evidence="1">
    <location>
        <begin position="43"/>
        <end position="65"/>
    </location>
</feature>
<dbReference type="Proteomes" id="UP001213000">
    <property type="component" value="Unassembled WGS sequence"/>
</dbReference>
<feature type="region of interest" description="Disordered" evidence="1">
    <location>
        <begin position="22"/>
        <end position="65"/>
    </location>
</feature>
<protein>
    <submittedName>
        <fullName evidence="2">Uncharacterized protein</fullName>
    </submittedName>
</protein>
<feature type="compositionally biased region" description="Polar residues" evidence="1">
    <location>
        <begin position="85"/>
        <end position="100"/>
    </location>
</feature>
<dbReference type="EMBL" id="JANIEX010000237">
    <property type="protein sequence ID" value="KAJ3570455.1"/>
    <property type="molecule type" value="Genomic_DNA"/>
</dbReference>
<sequence>MLPSRLQPLRDYILHVNWPWSSKQNASRTRDTASVADLPLNDTPATSVNPTPHHSPRPSVTTSIQGRDISSPLSILFDLPAASGNDASHTPQNHLQQPSGTADDRSRAEQEDNNSDNTGTTLPENTSPVATATRGTQSTSIDTNPADDQQYDNPPVPEENRLPLSPAPSTRPPTYYTDASRDSMTTLPAYQENYLENLTRMTSTRSTTRGRERQSRQNHAHPPLPNPPSSYPFKN</sequence>
<evidence type="ECO:0000313" key="2">
    <source>
        <dbReference type="EMBL" id="KAJ3570455.1"/>
    </source>
</evidence>